<dbReference type="EMBL" id="BAABME010029028">
    <property type="protein sequence ID" value="GAA0183105.1"/>
    <property type="molecule type" value="Genomic_DNA"/>
</dbReference>
<proteinExistence type="inferred from homology"/>
<dbReference type="SUPFAM" id="SSF53756">
    <property type="entry name" value="UDP-Glycosyltransferase/glycogen phosphorylase"/>
    <property type="match status" value="1"/>
</dbReference>
<reference evidence="2 3" key="1">
    <citation type="submission" date="2024-01" db="EMBL/GenBank/DDBJ databases">
        <title>The complete chloroplast genome sequence of Lithospermum erythrorhizon: insights into the phylogenetic relationship among Boraginaceae species and the maternal lineages of purple gromwells.</title>
        <authorList>
            <person name="Okada T."/>
            <person name="Watanabe K."/>
        </authorList>
    </citation>
    <scope>NUCLEOTIDE SEQUENCE [LARGE SCALE GENOMIC DNA]</scope>
</reference>
<dbReference type="Proteomes" id="UP001454036">
    <property type="component" value="Unassembled WGS sequence"/>
</dbReference>
<gene>
    <name evidence="2" type="ORF">LIER_42343</name>
</gene>
<keyword evidence="3" id="KW-1185">Reference proteome</keyword>
<dbReference type="AlphaFoldDB" id="A0AAV3RR99"/>
<dbReference type="GO" id="GO:0080044">
    <property type="term" value="F:quercetin 7-O-glucosyltransferase activity"/>
    <property type="evidence" value="ECO:0007669"/>
    <property type="project" value="TreeGrafter"/>
</dbReference>
<accession>A0AAV3RR99</accession>
<dbReference type="Gene3D" id="3.40.50.2000">
    <property type="entry name" value="Glycogen Phosphorylase B"/>
    <property type="match status" value="1"/>
</dbReference>
<organism evidence="2 3">
    <name type="scientific">Lithospermum erythrorhizon</name>
    <name type="common">Purple gromwell</name>
    <name type="synonym">Lithospermum officinale var. erythrorhizon</name>
    <dbReference type="NCBI Taxonomy" id="34254"/>
    <lineage>
        <taxon>Eukaryota</taxon>
        <taxon>Viridiplantae</taxon>
        <taxon>Streptophyta</taxon>
        <taxon>Embryophyta</taxon>
        <taxon>Tracheophyta</taxon>
        <taxon>Spermatophyta</taxon>
        <taxon>Magnoliopsida</taxon>
        <taxon>eudicotyledons</taxon>
        <taxon>Gunneridae</taxon>
        <taxon>Pentapetalae</taxon>
        <taxon>asterids</taxon>
        <taxon>lamiids</taxon>
        <taxon>Boraginales</taxon>
        <taxon>Boraginaceae</taxon>
        <taxon>Boraginoideae</taxon>
        <taxon>Lithospermeae</taxon>
        <taxon>Lithospermum</taxon>
    </lineage>
</organism>
<dbReference type="GO" id="GO:0080043">
    <property type="term" value="F:quercetin 3-O-glucosyltransferase activity"/>
    <property type="evidence" value="ECO:0007669"/>
    <property type="project" value="TreeGrafter"/>
</dbReference>
<protein>
    <submittedName>
        <fullName evidence="2">Uncharacterized protein</fullName>
    </submittedName>
</protein>
<name>A0AAV3RR99_LITER</name>
<sequence length="91" mass="10553">MICWPFFADQQINSRFVEKVWKLGLDIKDTCDRNIIEKAIREVMEIKKDEFQERASKMANLARDCVGEGGSSCQNLKRLVQDIRSKAMSLK</sequence>
<evidence type="ECO:0000313" key="2">
    <source>
        <dbReference type="EMBL" id="GAA0183105.1"/>
    </source>
</evidence>
<dbReference type="PANTHER" id="PTHR11926:SF1392">
    <property type="entry name" value="GLYCOSYLTRANSFERASE"/>
    <property type="match status" value="1"/>
</dbReference>
<dbReference type="PANTHER" id="PTHR11926">
    <property type="entry name" value="GLUCOSYL/GLUCURONOSYL TRANSFERASES"/>
    <property type="match status" value="1"/>
</dbReference>
<evidence type="ECO:0000256" key="1">
    <source>
        <dbReference type="ARBA" id="ARBA00009995"/>
    </source>
</evidence>
<evidence type="ECO:0000313" key="3">
    <source>
        <dbReference type="Proteomes" id="UP001454036"/>
    </source>
</evidence>
<comment type="similarity">
    <text evidence="1">Belongs to the UDP-glycosyltransferase family.</text>
</comment>
<comment type="caution">
    <text evidence="2">The sequence shown here is derived from an EMBL/GenBank/DDBJ whole genome shotgun (WGS) entry which is preliminary data.</text>
</comment>